<dbReference type="GO" id="GO:0004818">
    <property type="term" value="F:glutamate-tRNA ligase activity"/>
    <property type="evidence" value="ECO:0007669"/>
    <property type="project" value="UniProtKB-UniRule"/>
</dbReference>
<dbReference type="InterPro" id="IPR020058">
    <property type="entry name" value="Glu/Gln-tRNA-synth_Ib_cat-dom"/>
</dbReference>
<dbReference type="EMBL" id="PYAW01000001">
    <property type="protein sequence ID" value="PSL49765.1"/>
    <property type="molecule type" value="Genomic_DNA"/>
</dbReference>
<evidence type="ECO:0000256" key="1">
    <source>
        <dbReference type="ARBA" id="ARBA00007894"/>
    </source>
</evidence>
<protein>
    <recommendedName>
        <fullName evidence="8">Glutamate--tRNA ligase</fullName>
        <ecNumber evidence="8">6.1.1.17</ecNumber>
    </recommendedName>
    <alternativeName>
        <fullName evidence="8">Glutamyl-tRNA synthetase</fullName>
        <shortName evidence="8">GluRS</shortName>
    </alternativeName>
</protein>
<dbReference type="Gene3D" id="1.10.1160.10">
    <property type="entry name" value="Glutamyl-trna Synthetase, Domain 2"/>
    <property type="match status" value="1"/>
</dbReference>
<dbReference type="InterPro" id="IPR000924">
    <property type="entry name" value="Glu/Gln-tRNA-synth"/>
</dbReference>
<organism evidence="11 12">
    <name type="scientific">Chitinophaga niastensis</name>
    <dbReference type="NCBI Taxonomy" id="536980"/>
    <lineage>
        <taxon>Bacteria</taxon>
        <taxon>Pseudomonadati</taxon>
        <taxon>Bacteroidota</taxon>
        <taxon>Chitinophagia</taxon>
        <taxon>Chitinophagales</taxon>
        <taxon>Chitinophagaceae</taxon>
        <taxon>Chitinophaga</taxon>
    </lineage>
</organism>
<keyword evidence="2 8" id="KW-0963">Cytoplasm</keyword>
<feature type="short sequence motif" description="'HIGH' region" evidence="8">
    <location>
        <begin position="12"/>
        <end position="22"/>
    </location>
</feature>
<feature type="short sequence motif" description="'KMSKS' region" evidence="8">
    <location>
        <begin position="264"/>
        <end position="268"/>
    </location>
</feature>
<evidence type="ECO:0000259" key="10">
    <source>
        <dbReference type="Pfam" id="PF19269"/>
    </source>
</evidence>
<keyword evidence="6 8" id="KW-0648">Protein biosynthesis</keyword>
<dbReference type="PANTHER" id="PTHR43311:SF2">
    <property type="entry name" value="GLUTAMATE--TRNA LIGASE, MITOCHONDRIAL-RELATED"/>
    <property type="match status" value="1"/>
</dbReference>
<evidence type="ECO:0000256" key="8">
    <source>
        <dbReference type="HAMAP-Rule" id="MF_00022"/>
    </source>
</evidence>
<dbReference type="PRINTS" id="PR00987">
    <property type="entry name" value="TRNASYNTHGLU"/>
</dbReference>
<dbReference type="InterPro" id="IPR020061">
    <property type="entry name" value="Glu_tRNA_lig_a-bdl"/>
</dbReference>
<sequence>MDHKKVRVRFAPSPTGGLHLGGVRTVLFNYLFAKQHKGDFVLRIEDTDQTRYVPGAEEYISECLRWCGLNPDESPAVGGPFAPYRQSERKDSYRQYAEQLVKSGHAYYAFDTPEELESMRERLKSPENPAPQYNHVVREKMRNSLTLSDAEVQELLVKNTPHVIRINMPANEEVSFTDLVRGEVTFHTAQVDDKVLLKADGMPTYHLAVVADDYQMKITHAFRGEEWLPSAPVHLLLWKYLGWEADMPQWAHLPLILKPDGNGKLSKRDGDRLGFPVYAMNWTDPATKEVTKGFRELGFLPEAFINMLVMLGWNDGTEQEIFSMEELIQKFSIDRVHKAGAKFDYEKAKWFNHQYIHHKDNESLATLFQPVLDEKGVTAAPDYVATVAGLVKERCHFINEIWDHGFFFFQSPSSYDEAAVKPKWNADKEAFFTTWSAQLETLAAAPAAELEASFKALVTEKNMKMGDVQLPFRIMLTGGKFGPPVFDIAVTLGIAETRNRIAKGLEAFK</sequence>
<evidence type="ECO:0000313" key="12">
    <source>
        <dbReference type="Proteomes" id="UP000240971"/>
    </source>
</evidence>
<comment type="similarity">
    <text evidence="1 8">Belongs to the class-I aminoacyl-tRNA synthetase family. Glutamate--tRNA ligase type 1 subfamily.</text>
</comment>
<reference evidence="11 12" key="1">
    <citation type="submission" date="2018-03" db="EMBL/GenBank/DDBJ databases">
        <title>Genomic Encyclopedia of Archaeal and Bacterial Type Strains, Phase II (KMG-II): from individual species to whole genera.</title>
        <authorList>
            <person name="Goeker M."/>
        </authorList>
    </citation>
    <scope>NUCLEOTIDE SEQUENCE [LARGE SCALE GENOMIC DNA]</scope>
    <source>
        <strain evidence="11 12">DSM 24859</strain>
    </source>
</reference>
<dbReference type="OrthoDB" id="9807503at2"/>
<name>A0A2P8HU98_CHINA</name>
<evidence type="ECO:0000259" key="9">
    <source>
        <dbReference type="Pfam" id="PF00749"/>
    </source>
</evidence>
<evidence type="ECO:0000256" key="4">
    <source>
        <dbReference type="ARBA" id="ARBA00022741"/>
    </source>
</evidence>
<evidence type="ECO:0000256" key="7">
    <source>
        <dbReference type="ARBA" id="ARBA00023146"/>
    </source>
</evidence>
<dbReference type="GO" id="GO:0000049">
    <property type="term" value="F:tRNA binding"/>
    <property type="evidence" value="ECO:0007669"/>
    <property type="project" value="InterPro"/>
</dbReference>
<dbReference type="InterPro" id="IPR045462">
    <property type="entry name" value="aa-tRNA-synth_I_cd-bd"/>
</dbReference>
<evidence type="ECO:0000256" key="3">
    <source>
        <dbReference type="ARBA" id="ARBA00022598"/>
    </source>
</evidence>
<dbReference type="PANTHER" id="PTHR43311">
    <property type="entry name" value="GLUTAMATE--TRNA LIGASE"/>
    <property type="match status" value="1"/>
</dbReference>
<comment type="subcellular location">
    <subcellularLocation>
        <location evidence="8">Cytoplasm</location>
    </subcellularLocation>
</comment>
<accession>A0A2P8HU98</accession>
<dbReference type="Pfam" id="PF00749">
    <property type="entry name" value="tRNA-synt_1c"/>
    <property type="match status" value="1"/>
</dbReference>
<keyword evidence="7 8" id="KW-0030">Aminoacyl-tRNA synthetase</keyword>
<dbReference type="EC" id="6.1.1.17" evidence="8"/>
<dbReference type="InterPro" id="IPR014729">
    <property type="entry name" value="Rossmann-like_a/b/a_fold"/>
</dbReference>
<dbReference type="HAMAP" id="MF_00022">
    <property type="entry name" value="Glu_tRNA_synth_type1"/>
    <property type="match status" value="1"/>
</dbReference>
<evidence type="ECO:0000256" key="6">
    <source>
        <dbReference type="ARBA" id="ARBA00022917"/>
    </source>
</evidence>
<keyword evidence="3 8" id="KW-0436">Ligase</keyword>
<keyword evidence="5 8" id="KW-0067">ATP-binding</keyword>
<dbReference type="InterPro" id="IPR001412">
    <property type="entry name" value="aa-tRNA-synth_I_CS"/>
</dbReference>
<dbReference type="RefSeq" id="WP_106526975.1">
    <property type="nucleotide sequence ID" value="NZ_PYAW01000001.1"/>
</dbReference>
<dbReference type="Proteomes" id="UP000240971">
    <property type="component" value="Unassembled WGS sequence"/>
</dbReference>
<dbReference type="InterPro" id="IPR020751">
    <property type="entry name" value="aa-tRNA-synth_I_codon-bd_sub2"/>
</dbReference>
<dbReference type="SUPFAM" id="SSF48163">
    <property type="entry name" value="An anticodon-binding domain of class I aminoacyl-tRNA synthetases"/>
    <property type="match status" value="1"/>
</dbReference>
<dbReference type="PROSITE" id="PS00178">
    <property type="entry name" value="AA_TRNA_LIGASE_I"/>
    <property type="match status" value="1"/>
</dbReference>
<feature type="domain" description="Glutamyl/glutaminyl-tRNA synthetase class Ib catalytic" evidence="9">
    <location>
        <begin position="5"/>
        <end position="350"/>
    </location>
</feature>
<feature type="domain" description="Aminoacyl-tRNA synthetase class I anticodon-binding" evidence="10">
    <location>
        <begin position="364"/>
        <end position="505"/>
    </location>
</feature>
<dbReference type="GO" id="GO:0006424">
    <property type="term" value="P:glutamyl-tRNA aminoacylation"/>
    <property type="evidence" value="ECO:0007669"/>
    <property type="project" value="UniProtKB-UniRule"/>
</dbReference>
<comment type="subunit">
    <text evidence="8">Monomer.</text>
</comment>
<proteinExistence type="inferred from homology"/>
<comment type="caution">
    <text evidence="8">Lacks conserved residue(s) required for the propagation of feature annotation.</text>
</comment>
<evidence type="ECO:0000256" key="2">
    <source>
        <dbReference type="ARBA" id="ARBA00022490"/>
    </source>
</evidence>
<dbReference type="AlphaFoldDB" id="A0A2P8HU98"/>
<dbReference type="InterPro" id="IPR008925">
    <property type="entry name" value="aa_tRNA-synth_I_cd-bd_sf"/>
</dbReference>
<comment type="function">
    <text evidence="8">Catalyzes the attachment of glutamate to tRNA(Glu) in a two-step reaction: glutamate is first activated by ATP to form Glu-AMP and then transferred to the acceptor end of tRNA(Glu).</text>
</comment>
<dbReference type="SUPFAM" id="SSF52374">
    <property type="entry name" value="Nucleotidylyl transferase"/>
    <property type="match status" value="1"/>
</dbReference>
<evidence type="ECO:0000256" key="5">
    <source>
        <dbReference type="ARBA" id="ARBA00022840"/>
    </source>
</evidence>
<dbReference type="Gene3D" id="3.90.800.10">
    <property type="entry name" value="Glutamyl-tRNA Synthetase, Domain 3"/>
    <property type="match status" value="1"/>
</dbReference>
<dbReference type="Gene3D" id="1.10.10.350">
    <property type="match status" value="1"/>
</dbReference>
<dbReference type="GO" id="GO:0008270">
    <property type="term" value="F:zinc ion binding"/>
    <property type="evidence" value="ECO:0007669"/>
    <property type="project" value="InterPro"/>
</dbReference>
<comment type="caution">
    <text evidence="11">The sequence shown here is derived from an EMBL/GenBank/DDBJ whole genome shotgun (WGS) entry which is preliminary data.</text>
</comment>
<keyword evidence="4 8" id="KW-0547">Nucleotide-binding</keyword>
<dbReference type="GO" id="GO:0005829">
    <property type="term" value="C:cytosol"/>
    <property type="evidence" value="ECO:0007669"/>
    <property type="project" value="TreeGrafter"/>
</dbReference>
<dbReference type="Pfam" id="PF19269">
    <property type="entry name" value="Anticodon_2"/>
    <property type="match status" value="1"/>
</dbReference>
<dbReference type="InterPro" id="IPR033910">
    <property type="entry name" value="GluRS_core"/>
</dbReference>
<keyword evidence="12" id="KW-1185">Reference proteome</keyword>
<dbReference type="FunFam" id="3.40.50.620:FF:000127">
    <property type="entry name" value="Glutamate--tRNA ligase"/>
    <property type="match status" value="1"/>
</dbReference>
<dbReference type="NCBIfam" id="TIGR00464">
    <property type="entry name" value="gltX_bact"/>
    <property type="match status" value="1"/>
</dbReference>
<gene>
    <name evidence="8" type="primary">gltX</name>
    <name evidence="11" type="ORF">CLV51_1011101</name>
</gene>
<dbReference type="GO" id="GO:0005524">
    <property type="term" value="F:ATP binding"/>
    <property type="evidence" value="ECO:0007669"/>
    <property type="project" value="UniProtKB-UniRule"/>
</dbReference>
<dbReference type="InterPro" id="IPR004527">
    <property type="entry name" value="Glu-tRNA-ligase_bac/mito"/>
</dbReference>
<feature type="binding site" evidence="8">
    <location>
        <position position="267"/>
    </location>
    <ligand>
        <name>ATP</name>
        <dbReference type="ChEBI" id="CHEBI:30616"/>
    </ligand>
</feature>
<dbReference type="InterPro" id="IPR049940">
    <property type="entry name" value="GluQ/Sye"/>
</dbReference>
<dbReference type="CDD" id="cd00808">
    <property type="entry name" value="GluRS_core"/>
    <property type="match status" value="1"/>
</dbReference>
<evidence type="ECO:0000313" key="11">
    <source>
        <dbReference type="EMBL" id="PSL49765.1"/>
    </source>
</evidence>
<comment type="catalytic activity">
    <reaction evidence="8">
        <text>tRNA(Glu) + L-glutamate + ATP = L-glutamyl-tRNA(Glu) + AMP + diphosphate</text>
        <dbReference type="Rhea" id="RHEA:23540"/>
        <dbReference type="Rhea" id="RHEA-COMP:9663"/>
        <dbReference type="Rhea" id="RHEA-COMP:9680"/>
        <dbReference type="ChEBI" id="CHEBI:29985"/>
        <dbReference type="ChEBI" id="CHEBI:30616"/>
        <dbReference type="ChEBI" id="CHEBI:33019"/>
        <dbReference type="ChEBI" id="CHEBI:78442"/>
        <dbReference type="ChEBI" id="CHEBI:78520"/>
        <dbReference type="ChEBI" id="CHEBI:456215"/>
        <dbReference type="EC" id="6.1.1.17"/>
    </reaction>
</comment>
<dbReference type="Gene3D" id="3.40.50.620">
    <property type="entry name" value="HUPs"/>
    <property type="match status" value="1"/>
</dbReference>